<dbReference type="GO" id="GO:0020037">
    <property type="term" value="F:heme binding"/>
    <property type="evidence" value="ECO:0007669"/>
    <property type="project" value="InterPro"/>
</dbReference>
<comment type="cofactor">
    <cofactor evidence="9">
        <name>Ca(2+)</name>
        <dbReference type="ChEBI" id="CHEBI:29108"/>
    </cofactor>
    <text evidence="9">Binds 2 calcium ions per subunit.</text>
</comment>
<evidence type="ECO:0000256" key="3">
    <source>
        <dbReference type="ARBA" id="ARBA00012313"/>
    </source>
</evidence>
<dbReference type="Gene3D" id="1.10.420.10">
    <property type="entry name" value="Peroxidase, domain 2"/>
    <property type="match status" value="1"/>
</dbReference>
<feature type="binding site" evidence="9">
    <location>
        <position position="57"/>
    </location>
    <ligand>
        <name>Ca(2+)</name>
        <dbReference type="ChEBI" id="CHEBI:29108"/>
        <label>2</label>
    </ligand>
</feature>
<evidence type="ECO:0000256" key="8">
    <source>
        <dbReference type="ARBA" id="ARBA00023004"/>
    </source>
</evidence>
<feature type="binding site" evidence="9">
    <location>
        <position position="52"/>
    </location>
    <ligand>
        <name>Ca(2+)</name>
        <dbReference type="ChEBI" id="CHEBI:29108"/>
        <label>2</label>
    </ligand>
</feature>
<dbReference type="PRINTS" id="PR00461">
    <property type="entry name" value="PLPEROXIDASE"/>
</dbReference>
<accession>A0AAE0DTX8</accession>
<protein>
    <recommendedName>
        <fullName evidence="3">peroxidase</fullName>
        <ecNumber evidence="3">1.11.1.7</ecNumber>
    </recommendedName>
</protein>
<dbReference type="PANTHER" id="PTHR31388">
    <property type="entry name" value="PEROXIDASE 72-RELATED"/>
    <property type="match status" value="1"/>
</dbReference>
<evidence type="ECO:0000256" key="9">
    <source>
        <dbReference type="PIRSR" id="PIRSR600823-3"/>
    </source>
</evidence>
<dbReference type="InterPro" id="IPR000823">
    <property type="entry name" value="Peroxidase_pln"/>
</dbReference>
<dbReference type="EC" id="1.11.1.7" evidence="3"/>
<keyword evidence="5" id="KW-0349">Heme</keyword>
<organism evidence="12 13">
    <name type="scientific">Dipteronia sinensis</name>
    <dbReference type="NCBI Taxonomy" id="43782"/>
    <lineage>
        <taxon>Eukaryota</taxon>
        <taxon>Viridiplantae</taxon>
        <taxon>Streptophyta</taxon>
        <taxon>Embryophyta</taxon>
        <taxon>Tracheophyta</taxon>
        <taxon>Spermatophyta</taxon>
        <taxon>Magnoliopsida</taxon>
        <taxon>eudicotyledons</taxon>
        <taxon>Gunneridae</taxon>
        <taxon>Pentapetalae</taxon>
        <taxon>rosids</taxon>
        <taxon>malvids</taxon>
        <taxon>Sapindales</taxon>
        <taxon>Sapindaceae</taxon>
        <taxon>Hippocastanoideae</taxon>
        <taxon>Acereae</taxon>
        <taxon>Dipteronia</taxon>
    </lineage>
</organism>
<gene>
    <name evidence="12" type="ORF">Dsin_027760</name>
</gene>
<keyword evidence="13" id="KW-1185">Reference proteome</keyword>
<reference evidence="12" key="1">
    <citation type="journal article" date="2023" name="Plant J.">
        <title>Genome sequences and population genomics provide insights into the demographic history, inbreeding, and mutation load of two 'living fossil' tree species of Dipteronia.</title>
        <authorList>
            <person name="Feng Y."/>
            <person name="Comes H.P."/>
            <person name="Chen J."/>
            <person name="Zhu S."/>
            <person name="Lu R."/>
            <person name="Zhang X."/>
            <person name="Li P."/>
            <person name="Qiu J."/>
            <person name="Olsen K.M."/>
            <person name="Qiu Y."/>
        </authorList>
    </citation>
    <scope>NUCLEOTIDE SEQUENCE</scope>
    <source>
        <strain evidence="12">NBL</strain>
    </source>
</reference>
<dbReference type="PANTHER" id="PTHR31388:SF28">
    <property type="entry name" value="PEROXIDASE 40"/>
    <property type="match status" value="1"/>
</dbReference>
<dbReference type="EMBL" id="JANJYJ010000009">
    <property type="protein sequence ID" value="KAK3188199.1"/>
    <property type="molecule type" value="Genomic_DNA"/>
</dbReference>
<dbReference type="Pfam" id="PF00141">
    <property type="entry name" value="peroxidase"/>
    <property type="match status" value="1"/>
</dbReference>
<evidence type="ECO:0000259" key="11">
    <source>
        <dbReference type="PROSITE" id="PS50873"/>
    </source>
</evidence>
<keyword evidence="7" id="KW-0560">Oxidoreductase</keyword>
<proteinExistence type="inferred from homology"/>
<dbReference type="PROSITE" id="PS50873">
    <property type="entry name" value="PEROXIDASE_4"/>
    <property type="match status" value="1"/>
</dbReference>
<feature type="domain" description="Plant heme peroxidase family profile" evidence="11">
    <location>
        <begin position="1"/>
        <end position="130"/>
    </location>
</feature>
<dbReference type="InterPro" id="IPR010255">
    <property type="entry name" value="Haem_peroxidase_sf"/>
</dbReference>
<keyword evidence="6 9" id="KW-0479">Metal-binding</keyword>
<keyword evidence="9" id="KW-0106">Calcium</keyword>
<keyword evidence="4" id="KW-0575">Peroxidase</keyword>
<comment type="similarity">
    <text evidence="10">Belongs to the peroxidase family.</text>
</comment>
<dbReference type="SUPFAM" id="SSF48113">
    <property type="entry name" value="Heme-dependent peroxidases"/>
    <property type="match status" value="1"/>
</dbReference>
<dbReference type="Proteomes" id="UP001281410">
    <property type="component" value="Unassembled WGS sequence"/>
</dbReference>
<dbReference type="GO" id="GO:0140825">
    <property type="term" value="F:lactoperoxidase activity"/>
    <property type="evidence" value="ECO:0007669"/>
    <property type="project" value="UniProtKB-EC"/>
</dbReference>
<feature type="binding site" evidence="9">
    <location>
        <position position="49"/>
    </location>
    <ligand>
        <name>Ca(2+)</name>
        <dbReference type="ChEBI" id="CHEBI:29108"/>
        <label>2</label>
    </ligand>
</feature>
<evidence type="ECO:0000256" key="4">
    <source>
        <dbReference type="ARBA" id="ARBA00022559"/>
    </source>
</evidence>
<evidence type="ECO:0000313" key="13">
    <source>
        <dbReference type="Proteomes" id="UP001281410"/>
    </source>
</evidence>
<evidence type="ECO:0000313" key="12">
    <source>
        <dbReference type="EMBL" id="KAK3188199.1"/>
    </source>
</evidence>
<evidence type="ECO:0000256" key="1">
    <source>
        <dbReference type="ARBA" id="ARBA00000189"/>
    </source>
</evidence>
<comment type="caution">
    <text evidence="12">The sequence shown here is derived from an EMBL/GenBank/DDBJ whole genome shotgun (WGS) entry which is preliminary data.</text>
</comment>
<evidence type="ECO:0000256" key="2">
    <source>
        <dbReference type="ARBA" id="ARBA00001970"/>
    </source>
</evidence>
<evidence type="ECO:0000256" key="5">
    <source>
        <dbReference type="ARBA" id="ARBA00022617"/>
    </source>
</evidence>
<evidence type="ECO:0000256" key="10">
    <source>
        <dbReference type="RuleBase" id="RU004241"/>
    </source>
</evidence>
<dbReference type="GO" id="GO:0046872">
    <property type="term" value="F:metal ion binding"/>
    <property type="evidence" value="ECO:0007669"/>
    <property type="project" value="UniProtKB-KW"/>
</dbReference>
<name>A0AAE0DTX8_9ROSI</name>
<dbReference type="GO" id="GO:0006979">
    <property type="term" value="P:response to oxidative stress"/>
    <property type="evidence" value="ECO:0007669"/>
    <property type="project" value="InterPro"/>
</dbReference>
<comment type="cofactor">
    <cofactor evidence="2">
        <name>heme b</name>
        <dbReference type="ChEBI" id="CHEBI:60344"/>
    </cofactor>
</comment>
<dbReference type="InterPro" id="IPR002016">
    <property type="entry name" value="Haem_peroxidase"/>
</dbReference>
<dbReference type="Gene3D" id="1.10.520.10">
    <property type="match status" value="1"/>
</dbReference>
<sequence>MGKARCSSFSARLQGTGFSNGGDINLDILQSLRQLWSFSSNDTLLAQLDLLTPATFDNQYYINLLSGEGLLPSEQVLMIEDEQTRAIVEAYVEDQFAFFEDFIYAMVRMGSVGPLAGNNGEIRWNCQIVN</sequence>
<dbReference type="AlphaFoldDB" id="A0AAE0DTX8"/>
<keyword evidence="8" id="KW-0408">Iron</keyword>
<evidence type="ECO:0000256" key="7">
    <source>
        <dbReference type="ARBA" id="ARBA00023002"/>
    </source>
</evidence>
<comment type="catalytic activity">
    <reaction evidence="1">
        <text>2 a phenolic donor + H2O2 = 2 a phenolic radical donor + 2 H2O</text>
        <dbReference type="Rhea" id="RHEA:56136"/>
        <dbReference type="ChEBI" id="CHEBI:15377"/>
        <dbReference type="ChEBI" id="CHEBI:16240"/>
        <dbReference type="ChEBI" id="CHEBI:139520"/>
        <dbReference type="ChEBI" id="CHEBI:139521"/>
        <dbReference type="EC" id="1.11.1.7"/>
    </reaction>
</comment>
<evidence type="ECO:0000256" key="6">
    <source>
        <dbReference type="ARBA" id="ARBA00022723"/>
    </source>
</evidence>